<name>A0ABR9JYQ0_9ACTN</name>
<accession>A0ABR9JYQ0</accession>
<evidence type="ECO:0000313" key="3">
    <source>
        <dbReference type="Proteomes" id="UP000627838"/>
    </source>
</evidence>
<protein>
    <recommendedName>
        <fullName evidence="1">CHAT domain-containing protein</fullName>
    </recommendedName>
</protein>
<keyword evidence="3" id="KW-1185">Reference proteome</keyword>
<comment type="caution">
    <text evidence="2">The sequence shown here is derived from an EMBL/GenBank/DDBJ whole genome shotgun (WGS) entry which is preliminary data.</text>
</comment>
<dbReference type="Gene3D" id="1.25.40.10">
    <property type="entry name" value="Tetratricopeptide repeat domain"/>
    <property type="match status" value="1"/>
</dbReference>
<dbReference type="SUPFAM" id="SSF81901">
    <property type="entry name" value="HCP-like"/>
    <property type="match status" value="1"/>
</dbReference>
<dbReference type="RefSeq" id="WP_192761760.1">
    <property type="nucleotide sequence ID" value="NZ_JADBDZ010000001.1"/>
</dbReference>
<dbReference type="Proteomes" id="UP000627838">
    <property type="component" value="Unassembled WGS sequence"/>
</dbReference>
<evidence type="ECO:0000313" key="2">
    <source>
        <dbReference type="EMBL" id="MBE1535588.1"/>
    </source>
</evidence>
<dbReference type="EMBL" id="JADBDZ010000001">
    <property type="protein sequence ID" value="MBE1535588.1"/>
    <property type="molecule type" value="Genomic_DNA"/>
</dbReference>
<evidence type="ECO:0000259" key="1">
    <source>
        <dbReference type="Pfam" id="PF12770"/>
    </source>
</evidence>
<proteinExistence type="predicted"/>
<reference evidence="2 3" key="1">
    <citation type="submission" date="2020-10" db="EMBL/GenBank/DDBJ databases">
        <title>Sequencing the genomes of 1000 actinobacteria strains.</title>
        <authorList>
            <person name="Klenk H.-P."/>
        </authorList>
    </citation>
    <scope>NUCLEOTIDE SEQUENCE [LARGE SCALE GENOMIC DNA]</scope>
    <source>
        <strain evidence="2 3">DSM 46744</strain>
    </source>
</reference>
<dbReference type="InterPro" id="IPR011990">
    <property type="entry name" value="TPR-like_helical_dom_sf"/>
</dbReference>
<organism evidence="2 3">
    <name type="scientific">Actinomadura algeriensis</name>
    <dbReference type="NCBI Taxonomy" id="1679523"/>
    <lineage>
        <taxon>Bacteria</taxon>
        <taxon>Bacillati</taxon>
        <taxon>Actinomycetota</taxon>
        <taxon>Actinomycetes</taxon>
        <taxon>Streptosporangiales</taxon>
        <taxon>Thermomonosporaceae</taxon>
        <taxon>Actinomadura</taxon>
    </lineage>
</organism>
<dbReference type="Pfam" id="PF12770">
    <property type="entry name" value="CHAT"/>
    <property type="match status" value="1"/>
</dbReference>
<dbReference type="InterPro" id="IPR024983">
    <property type="entry name" value="CHAT_dom"/>
</dbReference>
<gene>
    <name evidence="2" type="ORF">H4W34_005421</name>
</gene>
<sequence>METRALRELRACVERVNATGDVRQTLSDEMHAHLTEAWREFDDEPGDAAMVLGGFFFYRWRAADERTDLLCAVVALGPCLLYGDMALPPDLGELVADHVVCEAELLRREARDSGDATLAARAGRAWARIVEATPRDDPRFLDRRIALARAAGKVRALQGDTAQSDQRIIEARRALVPPDHPDRLNTVLRLHLAFGERYEATGDVGDHEAALECAEELAAAHPDDQMMFLLGEKLHQRFLRTLDPSDLHRAVGLLRRSAAPSGPEQPERLLVLARALKGWWPILQERDVLDLAIQTAEDAESIVDARHEHYPEILWTLAEGYAQRHLLTRAEGDLDRALAAATQAQLRVRRQARFNLLLCDLYLEAYRHGGKSQDLFRALAVAENAARGVSRDHPAKPDALYRLGQALRERYERTGSVGDLDRAVLDGRAAIELLAPDDSRRSKYLTGLGNTYSTRFRLRGEGDALPAAIDLYRRAAATPPDSCAPVVELGRTLRWRYESTGDMADLDEAIALAESRLERVSVHDLPSLLLDLGVARRLRSAATGDPAELARAGAAVAEALALPDVAPRTQMRLRLEQAETAPNPADRLAAFEAVIDLLPRVGLRSPYEDDRQFMLSVHAGLGARAAEAAVAVGRPEHALALLELSRGILTDPPGNLRVPAADLCRRAARGPIVTLSTTENGGLALMVTPAGVTTLPLPDLTLTEAVTRQKALREAAAAHAHRDIADVLAWLWRAACRPVLDALAATGWDGARLWWCPAGVLTLLPLHAAGDGHDSVMARTVSSYLPTARAMPHAPASSTAPRGRALVVAMTNTPGEARLRAAASEASTLTRLLGATVLENDRATRRSVLAALPDARIVHFACHAHADVREPARSRLLLQDGALTPLDLLPLRLGGDLAYLSACSTGDVLYVGADEPRHITAAFHQIGFAHVVGTLWPVDDNAAADITDDFYERIAAHGPGDAARALHDAVLRFRATHPDQPALWAAHLHVGA</sequence>
<feature type="domain" description="CHAT" evidence="1">
    <location>
        <begin position="727"/>
        <end position="991"/>
    </location>
</feature>